<evidence type="ECO:0000313" key="4">
    <source>
        <dbReference type="Proteomes" id="UP001302696"/>
    </source>
</evidence>
<name>A0ABZ0Q2F2_9LACO</name>
<keyword evidence="2" id="KW-0178">Competence</keyword>
<dbReference type="InterPro" id="IPR012902">
    <property type="entry name" value="N_methyl_site"/>
</dbReference>
<dbReference type="Pfam" id="PF07963">
    <property type="entry name" value="N_methyl"/>
    <property type="match status" value="1"/>
</dbReference>
<reference evidence="4" key="1">
    <citation type="submission" date="2024-06" db="EMBL/GenBank/DDBJ databases">
        <authorList>
            <person name="Chang H.C."/>
            <person name="Mun S.Y."/>
        </authorList>
    </citation>
    <scope>NUCLEOTIDE SEQUENCE [LARGE SCALE GENOMIC DNA]</scope>
    <source>
        <strain evidence="4">KT1</strain>
    </source>
</reference>
<dbReference type="EMBL" id="CP104778">
    <property type="protein sequence ID" value="WPC21131.1"/>
    <property type="molecule type" value="Genomic_DNA"/>
</dbReference>
<sequence length="145" mass="16733">MSKVKRGFTLIESLVVLTVVSLLLSAGTVSFKRVLAKQQEKEFWVTFDREWKKYEQFANLEGVVTYISFDKSRNKVSFRPLKTFDKKSCEVKLPVTLSLFSNREVKIGSDGYVKPQTIAFSSDLDKCTYRMTVQLGWGVYHVKKE</sequence>
<evidence type="ECO:0000256" key="1">
    <source>
        <dbReference type="ARBA" id="ARBA00004241"/>
    </source>
</evidence>
<protein>
    <submittedName>
        <fullName evidence="3">Prepilin-type N-terminal cleavage/methylation domain-containing protein</fullName>
    </submittedName>
</protein>
<proteinExistence type="predicted"/>
<dbReference type="NCBIfam" id="TIGR02532">
    <property type="entry name" value="IV_pilin_GFxxxE"/>
    <property type="match status" value="1"/>
</dbReference>
<evidence type="ECO:0000313" key="3">
    <source>
        <dbReference type="EMBL" id="WPC21131.1"/>
    </source>
</evidence>
<dbReference type="PROSITE" id="PS00409">
    <property type="entry name" value="PROKAR_NTER_METHYL"/>
    <property type="match status" value="1"/>
</dbReference>
<accession>A0ABZ0Q2F2</accession>
<dbReference type="RefSeq" id="WP_057775124.1">
    <property type="nucleotide sequence ID" value="NZ_BBIM01000033.1"/>
</dbReference>
<dbReference type="Proteomes" id="UP001302696">
    <property type="component" value="Chromosome"/>
</dbReference>
<keyword evidence="4" id="KW-1185">Reference proteome</keyword>
<evidence type="ECO:0000256" key="2">
    <source>
        <dbReference type="ARBA" id="ARBA00023287"/>
    </source>
</evidence>
<organism evidence="3 4">
    <name type="scientific">Pediococcus inopinatus</name>
    <dbReference type="NCBI Taxonomy" id="114090"/>
    <lineage>
        <taxon>Bacteria</taxon>
        <taxon>Bacillati</taxon>
        <taxon>Bacillota</taxon>
        <taxon>Bacilli</taxon>
        <taxon>Lactobacillales</taxon>
        <taxon>Lactobacillaceae</taxon>
        <taxon>Pediococcus</taxon>
    </lineage>
</organism>
<comment type="subcellular location">
    <subcellularLocation>
        <location evidence="1">Cell surface</location>
    </subcellularLocation>
</comment>
<gene>
    <name evidence="3" type="ORF">N6G96_07560</name>
</gene>